<evidence type="ECO:0000313" key="2">
    <source>
        <dbReference type="EMBL" id="CUU90942.1"/>
    </source>
</evidence>
<sequence length="105" mass="12412">MSDIIAYFLNSLRWMLQAFNYLREEHKNKFLTVILESSIAIGSIVLTLTKSFSTAVAVQFIYFLIIYFIRDIKNIELYIKKLNKILWILIPLMIGITIIKYFLNN</sequence>
<keyword evidence="1" id="KW-1133">Transmembrane helix</keyword>
<feature type="transmembrane region" description="Helical" evidence="1">
    <location>
        <begin position="52"/>
        <end position="70"/>
    </location>
</feature>
<protein>
    <submittedName>
        <fullName evidence="2">Uncharacterized protein</fullName>
    </submittedName>
</protein>
<proteinExistence type="predicted"/>
<organism evidence="2 3">
    <name type="scientific">Campylobacter hyointestinalis subsp. hyointestinalis</name>
    <dbReference type="NCBI Taxonomy" id="91352"/>
    <lineage>
        <taxon>Bacteria</taxon>
        <taxon>Pseudomonadati</taxon>
        <taxon>Campylobacterota</taxon>
        <taxon>Epsilonproteobacteria</taxon>
        <taxon>Campylobacterales</taxon>
        <taxon>Campylobacteraceae</taxon>
        <taxon>Campylobacter</taxon>
    </lineage>
</organism>
<keyword evidence="1" id="KW-0812">Transmembrane</keyword>
<evidence type="ECO:0000313" key="3">
    <source>
        <dbReference type="Proteomes" id="UP000052237"/>
    </source>
</evidence>
<reference evidence="2 3" key="1">
    <citation type="submission" date="2015-11" db="EMBL/GenBank/DDBJ databases">
        <authorList>
            <consortium name="Pathogen Informatics"/>
        </authorList>
    </citation>
    <scope>NUCLEOTIDE SEQUENCE [LARGE SCALE GENOMIC DNA]</scope>
    <source>
        <strain evidence="2 3">006A-0059</strain>
    </source>
</reference>
<feature type="transmembrane region" description="Helical" evidence="1">
    <location>
        <begin position="30"/>
        <end position="46"/>
    </location>
</feature>
<dbReference type="AlphaFoldDB" id="A0A0S4SZH0"/>
<dbReference type="EMBL" id="FAVB01000014">
    <property type="protein sequence ID" value="CUU90942.1"/>
    <property type="molecule type" value="Genomic_DNA"/>
</dbReference>
<feature type="transmembrane region" description="Helical" evidence="1">
    <location>
        <begin position="82"/>
        <end position="103"/>
    </location>
</feature>
<keyword evidence="1" id="KW-0472">Membrane</keyword>
<dbReference type="Proteomes" id="UP000052237">
    <property type="component" value="Unassembled WGS sequence"/>
</dbReference>
<comment type="caution">
    <text evidence="2">The sequence shown here is derived from an EMBL/GenBank/DDBJ whole genome shotgun (WGS) entry which is preliminary data.</text>
</comment>
<name>A0A0S4SZH0_CAMHY</name>
<accession>A0A0S4SZH0</accession>
<dbReference type="RefSeq" id="WP_059429692.1">
    <property type="nucleotide sequence ID" value="NZ_FAUU01000006.1"/>
</dbReference>
<evidence type="ECO:0000256" key="1">
    <source>
        <dbReference type="SAM" id="Phobius"/>
    </source>
</evidence>
<gene>
    <name evidence="2" type="ORF">ERS686654_02198</name>
</gene>
<keyword evidence="3" id="KW-1185">Reference proteome</keyword>